<dbReference type="AlphaFoldDB" id="D4DE83"/>
<name>D4DE83_TRIVH</name>
<dbReference type="Proteomes" id="UP000008383">
    <property type="component" value="Unassembled WGS sequence"/>
</dbReference>
<feature type="compositionally biased region" description="Basic and acidic residues" evidence="1">
    <location>
        <begin position="14"/>
        <end position="30"/>
    </location>
</feature>
<evidence type="ECO:0000313" key="2">
    <source>
        <dbReference type="EMBL" id="EFE39831.1"/>
    </source>
</evidence>
<organism evidence="2 3">
    <name type="scientific">Trichophyton verrucosum (strain HKI 0517)</name>
    <dbReference type="NCBI Taxonomy" id="663202"/>
    <lineage>
        <taxon>Eukaryota</taxon>
        <taxon>Fungi</taxon>
        <taxon>Dikarya</taxon>
        <taxon>Ascomycota</taxon>
        <taxon>Pezizomycotina</taxon>
        <taxon>Eurotiomycetes</taxon>
        <taxon>Eurotiomycetidae</taxon>
        <taxon>Onygenales</taxon>
        <taxon>Arthrodermataceae</taxon>
        <taxon>Trichophyton</taxon>
    </lineage>
</organism>
<gene>
    <name evidence="2" type="ORF">TRV_05450</name>
</gene>
<accession>D4DE83</accession>
<evidence type="ECO:0000313" key="3">
    <source>
        <dbReference type="Proteomes" id="UP000008383"/>
    </source>
</evidence>
<reference evidence="3" key="1">
    <citation type="journal article" date="2011" name="Genome Biol.">
        <title>Comparative and functional genomics provide insights into the pathogenicity of dermatophytic fungi.</title>
        <authorList>
            <person name="Burmester A."/>
            <person name="Shelest E."/>
            <person name="Gloeckner G."/>
            <person name="Heddergott C."/>
            <person name="Schindler S."/>
            <person name="Staib P."/>
            <person name="Heidel A."/>
            <person name="Felder M."/>
            <person name="Petzold A."/>
            <person name="Szafranski K."/>
            <person name="Feuermann M."/>
            <person name="Pedruzzi I."/>
            <person name="Priebe S."/>
            <person name="Groth M."/>
            <person name="Winkler R."/>
            <person name="Li W."/>
            <person name="Kniemeyer O."/>
            <person name="Schroeckh V."/>
            <person name="Hertweck C."/>
            <person name="Hube B."/>
            <person name="White T.C."/>
            <person name="Platzer M."/>
            <person name="Guthke R."/>
            <person name="Heitman J."/>
            <person name="Woestemeyer J."/>
            <person name="Zipfel P.F."/>
            <person name="Monod M."/>
            <person name="Brakhage A.A."/>
        </authorList>
    </citation>
    <scope>NUCLEOTIDE SEQUENCE [LARGE SCALE GENOMIC DNA]</scope>
    <source>
        <strain evidence="3">HKI 0517</strain>
    </source>
</reference>
<dbReference type="RefSeq" id="XP_003020449.1">
    <property type="nucleotide sequence ID" value="XM_003020403.1"/>
</dbReference>
<proteinExistence type="predicted"/>
<dbReference type="KEGG" id="tve:TRV_05450"/>
<feature type="region of interest" description="Disordered" evidence="1">
    <location>
        <begin position="14"/>
        <end position="54"/>
    </location>
</feature>
<evidence type="ECO:0000256" key="1">
    <source>
        <dbReference type="SAM" id="MobiDB-lite"/>
    </source>
</evidence>
<sequence length="54" mass="6440">IDITGKIDRYNTKERCDKGKKQKEKDDKKNMSPFTKEMDGQQTKYLKKKSRENS</sequence>
<protein>
    <submittedName>
        <fullName evidence="2">Uncharacterized protein</fullName>
    </submittedName>
</protein>
<feature type="compositionally biased region" description="Basic residues" evidence="1">
    <location>
        <begin position="45"/>
        <end position="54"/>
    </location>
</feature>
<comment type="caution">
    <text evidence="2">The sequence shown here is derived from an EMBL/GenBank/DDBJ whole genome shotgun (WGS) entry which is preliminary data.</text>
</comment>
<keyword evidence="3" id="KW-1185">Reference proteome</keyword>
<dbReference type="GeneID" id="9584197"/>
<dbReference type="HOGENOM" id="CLU_3056306_0_0_1"/>
<dbReference type="EMBL" id="ACYE01000287">
    <property type="protein sequence ID" value="EFE39831.1"/>
    <property type="molecule type" value="Genomic_DNA"/>
</dbReference>
<feature type="non-terminal residue" evidence="2">
    <location>
        <position position="1"/>
    </location>
</feature>